<feature type="domain" description="PKS/mFAS DH" evidence="5">
    <location>
        <begin position="1"/>
        <end position="183"/>
    </location>
</feature>
<dbReference type="Gene3D" id="3.40.50.720">
    <property type="entry name" value="NAD(P)-binding Rossmann-like Domain"/>
    <property type="match status" value="1"/>
</dbReference>
<evidence type="ECO:0000256" key="1">
    <source>
        <dbReference type="ARBA" id="ARBA00022679"/>
    </source>
</evidence>
<dbReference type="InterPro" id="IPR049900">
    <property type="entry name" value="PKS_mFAS_DH"/>
</dbReference>
<name>A0ABS1Q914_9ACTN</name>
<dbReference type="RefSeq" id="WP_201858882.1">
    <property type="nucleotide sequence ID" value="NZ_JAERRG010000173.1"/>
</dbReference>
<dbReference type="EMBL" id="JAERRG010000173">
    <property type="protein sequence ID" value="MBL1121161.1"/>
    <property type="molecule type" value="Genomic_DNA"/>
</dbReference>
<dbReference type="PANTHER" id="PTHR43775">
    <property type="entry name" value="FATTY ACID SYNTHASE"/>
    <property type="match status" value="1"/>
</dbReference>
<feature type="region of interest" description="C-terminal hotdog fold" evidence="3">
    <location>
        <begin position="48"/>
        <end position="183"/>
    </location>
</feature>
<dbReference type="InterPro" id="IPR049551">
    <property type="entry name" value="PKS_DH_C"/>
</dbReference>
<dbReference type="Proteomes" id="UP000621510">
    <property type="component" value="Unassembled WGS sequence"/>
</dbReference>
<dbReference type="SUPFAM" id="SSF51735">
    <property type="entry name" value="NAD(P)-binding Rossmann-fold domains"/>
    <property type="match status" value="1"/>
</dbReference>
<dbReference type="InterPro" id="IPR050091">
    <property type="entry name" value="PKS_NRPS_Biosynth_Enz"/>
</dbReference>
<dbReference type="PROSITE" id="PS52019">
    <property type="entry name" value="PKS_MFAS_DH"/>
    <property type="match status" value="1"/>
</dbReference>
<dbReference type="Pfam" id="PF14765">
    <property type="entry name" value="PS-DH"/>
    <property type="match status" value="1"/>
</dbReference>
<comment type="caution">
    <text evidence="6">The sequence shown here is derived from an EMBL/GenBank/DDBJ whole genome shotgun (WGS) entry which is preliminary data.</text>
</comment>
<dbReference type="Pfam" id="PF22953">
    <property type="entry name" value="SpnB_Rossmann"/>
    <property type="match status" value="1"/>
</dbReference>
<comment type="caution">
    <text evidence="3">Lacks conserved residue(s) required for the propagation of feature annotation.</text>
</comment>
<protein>
    <submittedName>
        <fullName evidence="6">Polyketide synthase dehydratase domain-containing protein</fullName>
    </submittedName>
</protein>
<evidence type="ECO:0000313" key="6">
    <source>
        <dbReference type="EMBL" id="MBL1121161.1"/>
    </source>
</evidence>
<sequence>AHNDSTLNLTIHTRTTPEQPWTAHATGTLTRTNTTPPTPQTTWPPTNAQPIPLDDTYQRLATTGLEYGPAFQGLRALWRQNDRLFADVHLPDNAGDTDGYGIHPALFDAALHALVTVSDEDEIRLPFAWTGVTLHATNASRLRVELEWGASGSASLRAFDPAGQPVVTVESLASRVISPDQLRSASARSGLLYRPEWTAWPGANGSGDTVEFERYAVPTVGDDVLADVHRITAEALARVQHHLTQDTTTPLVVEATHDDLAGAAVWGLLRTAQTEHPNRITLIDTDNHPTSQKILPTLIASGEPQARIRDGAITLPRL</sequence>
<dbReference type="InterPro" id="IPR042104">
    <property type="entry name" value="PKS_dehydratase_sf"/>
</dbReference>
<accession>A0ABS1Q914</accession>
<feature type="compositionally biased region" description="Low complexity" evidence="4">
    <location>
        <begin position="27"/>
        <end position="46"/>
    </location>
</feature>
<evidence type="ECO:0000256" key="4">
    <source>
        <dbReference type="SAM" id="MobiDB-lite"/>
    </source>
</evidence>
<keyword evidence="7" id="KW-1185">Reference proteome</keyword>
<dbReference type="PANTHER" id="PTHR43775:SF51">
    <property type="entry name" value="INACTIVE PHENOLPHTHIOCEROL SYNTHESIS POLYKETIDE SYNTHASE TYPE I PKS1-RELATED"/>
    <property type="match status" value="1"/>
</dbReference>
<evidence type="ECO:0000256" key="3">
    <source>
        <dbReference type="PROSITE-ProRule" id="PRU01363"/>
    </source>
</evidence>
<organism evidence="6 7">
    <name type="scientific">Streptomyces endocoffeicus</name>
    <dbReference type="NCBI Taxonomy" id="2898945"/>
    <lineage>
        <taxon>Bacteria</taxon>
        <taxon>Bacillati</taxon>
        <taxon>Actinomycetota</taxon>
        <taxon>Actinomycetes</taxon>
        <taxon>Kitasatosporales</taxon>
        <taxon>Streptomycetaceae</taxon>
        <taxon>Streptomyces</taxon>
    </lineage>
</organism>
<evidence type="ECO:0000259" key="5">
    <source>
        <dbReference type="PROSITE" id="PS52019"/>
    </source>
</evidence>
<feature type="non-terminal residue" evidence="6">
    <location>
        <position position="318"/>
    </location>
</feature>
<keyword evidence="2" id="KW-0511">Multifunctional enzyme</keyword>
<evidence type="ECO:0000313" key="7">
    <source>
        <dbReference type="Proteomes" id="UP000621510"/>
    </source>
</evidence>
<reference evidence="6 7" key="1">
    <citation type="submission" date="2021-01" db="EMBL/GenBank/DDBJ databases">
        <title>WGS of actinomycetes isolated from Thailand.</title>
        <authorList>
            <person name="Thawai C."/>
        </authorList>
    </citation>
    <scope>NUCLEOTIDE SEQUENCE [LARGE SCALE GENOMIC DNA]</scope>
    <source>
        <strain evidence="6 7">CA3R110</strain>
    </source>
</reference>
<feature type="non-terminal residue" evidence="6">
    <location>
        <position position="1"/>
    </location>
</feature>
<dbReference type="InterPro" id="IPR055123">
    <property type="entry name" value="SpnB-like_Rossmann"/>
</dbReference>
<dbReference type="Gene3D" id="3.10.129.110">
    <property type="entry name" value="Polyketide synthase dehydratase"/>
    <property type="match status" value="1"/>
</dbReference>
<keyword evidence="1" id="KW-0808">Transferase</keyword>
<feature type="region of interest" description="N-terminal hotdog fold" evidence="3">
    <location>
        <begin position="1"/>
        <end position="36"/>
    </location>
</feature>
<dbReference type="InterPro" id="IPR036291">
    <property type="entry name" value="NAD(P)-bd_dom_sf"/>
</dbReference>
<feature type="region of interest" description="Disordered" evidence="4">
    <location>
        <begin position="27"/>
        <end position="50"/>
    </location>
</feature>
<evidence type="ECO:0000256" key="2">
    <source>
        <dbReference type="ARBA" id="ARBA00023268"/>
    </source>
</evidence>
<proteinExistence type="predicted"/>
<gene>
    <name evidence="6" type="ORF">JK364_54435</name>
</gene>